<dbReference type="AlphaFoldDB" id="K0Q2B4"/>
<dbReference type="EMBL" id="CANI01000025">
    <property type="protein sequence ID" value="CCM76619.1"/>
    <property type="molecule type" value="Genomic_DNA"/>
</dbReference>
<comment type="caution">
    <text evidence="1">The sequence shown here is derived from an EMBL/GenBank/DDBJ whole genome shotgun (WGS) entry which is preliminary data.</text>
</comment>
<dbReference type="HOGENOM" id="CLU_2603591_0_0_5"/>
<evidence type="ECO:0000313" key="2">
    <source>
        <dbReference type="Proteomes" id="UP000009319"/>
    </source>
</evidence>
<accession>K0Q2B4</accession>
<gene>
    <name evidence="1" type="ORF">BN77_3642</name>
</gene>
<dbReference type="STRING" id="1211777.BN77_3642"/>
<reference evidence="1 2" key="1">
    <citation type="journal article" date="2013" name="Genome Announc.">
        <title>Draft Genome Sequence of Rhizobium mesoamericanum STM3625, a Nitrogen-Fixing Symbiont of Mimosa pudica Isolated in French Guiana (South America).</title>
        <authorList>
            <person name="Moulin L."/>
            <person name="Mornico D."/>
            <person name="Melkonian R."/>
            <person name="Klonowska A."/>
        </authorList>
    </citation>
    <scope>NUCLEOTIDE SEQUENCE [LARGE SCALE GENOMIC DNA]</scope>
    <source>
        <strain evidence="1 2">STM3625</strain>
    </source>
</reference>
<evidence type="ECO:0000313" key="1">
    <source>
        <dbReference type="EMBL" id="CCM76619.1"/>
    </source>
</evidence>
<sequence>MTGGGASVGAAVLSARPRAFPHFGQNAKSGWHGAPQEAHVTGCLAPHFGQNAKPLSIKKPQAPQFIGLPLERLPPLIWS</sequence>
<protein>
    <submittedName>
        <fullName evidence="1">Uncharacterized protein</fullName>
    </submittedName>
</protein>
<name>K0Q2B4_9HYPH</name>
<proteinExistence type="predicted"/>
<keyword evidence="2" id="KW-1185">Reference proteome</keyword>
<dbReference type="Proteomes" id="UP000009319">
    <property type="component" value="Unassembled WGS sequence"/>
</dbReference>
<organism evidence="1 2">
    <name type="scientific">Rhizobium mesoamericanum STM3625</name>
    <dbReference type="NCBI Taxonomy" id="1211777"/>
    <lineage>
        <taxon>Bacteria</taxon>
        <taxon>Pseudomonadati</taxon>
        <taxon>Pseudomonadota</taxon>
        <taxon>Alphaproteobacteria</taxon>
        <taxon>Hyphomicrobiales</taxon>
        <taxon>Rhizobiaceae</taxon>
        <taxon>Rhizobium/Agrobacterium group</taxon>
        <taxon>Rhizobium</taxon>
    </lineage>
</organism>